<dbReference type="EMBL" id="QWEZ01000001">
    <property type="protein sequence ID" value="RRJ84030.1"/>
    <property type="molecule type" value="Genomic_DNA"/>
</dbReference>
<accession>A0A3P3VN47</accession>
<name>A0A3P3VN47_9GAMM</name>
<dbReference type="PANTHER" id="PTHR39434:SF1">
    <property type="entry name" value="VOC DOMAIN-CONTAINING PROTEIN"/>
    <property type="match status" value="1"/>
</dbReference>
<reference evidence="2 3" key="2">
    <citation type="submission" date="2018-12" db="EMBL/GenBank/DDBJ databases">
        <title>Simiduia agarivorans gen. nov., sp. nov., a marine, agarolytic bacterium isolated from shallow coastal water from Keelung, Taiwan.</title>
        <authorList>
            <person name="Shieh W.Y."/>
        </authorList>
    </citation>
    <scope>NUCLEOTIDE SEQUENCE [LARGE SCALE GENOMIC DNA]</scope>
    <source>
        <strain evidence="2 3">GTF-13</strain>
    </source>
</reference>
<evidence type="ECO:0000313" key="2">
    <source>
        <dbReference type="EMBL" id="RRJ84030.1"/>
    </source>
</evidence>
<feature type="domain" description="VOC" evidence="1">
    <location>
        <begin position="4"/>
        <end position="134"/>
    </location>
</feature>
<reference evidence="2 3" key="1">
    <citation type="submission" date="2018-08" db="EMBL/GenBank/DDBJ databases">
        <authorList>
            <person name="Khan S.A."/>
        </authorList>
    </citation>
    <scope>NUCLEOTIDE SEQUENCE [LARGE SCALE GENOMIC DNA]</scope>
    <source>
        <strain evidence="2 3">GTF-13</strain>
    </source>
</reference>
<dbReference type="RefSeq" id="WP_125014456.1">
    <property type="nucleotide sequence ID" value="NZ_QWEZ01000001.1"/>
</dbReference>
<dbReference type="Pfam" id="PF00903">
    <property type="entry name" value="Glyoxalase"/>
    <property type="match status" value="1"/>
</dbReference>
<protein>
    <submittedName>
        <fullName evidence="2">Glyoxalase</fullName>
    </submittedName>
</protein>
<dbReference type="CDD" id="cd08357">
    <property type="entry name" value="VOC_like"/>
    <property type="match status" value="1"/>
</dbReference>
<gene>
    <name evidence="2" type="ORF">D0544_02610</name>
</gene>
<keyword evidence="3" id="KW-1185">Reference proteome</keyword>
<dbReference type="InterPro" id="IPR037523">
    <property type="entry name" value="VOC_core"/>
</dbReference>
<organism evidence="2 3">
    <name type="scientific">Aestuariirhabdus litorea</name>
    <dbReference type="NCBI Taxonomy" id="2528527"/>
    <lineage>
        <taxon>Bacteria</taxon>
        <taxon>Pseudomonadati</taxon>
        <taxon>Pseudomonadota</taxon>
        <taxon>Gammaproteobacteria</taxon>
        <taxon>Oceanospirillales</taxon>
        <taxon>Aestuariirhabdaceae</taxon>
        <taxon>Aestuariirhabdus</taxon>
    </lineage>
</organism>
<dbReference type="AlphaFoldDB" id="A0A3P3VN47"/>
<proteinExistence type="predicted"/>
<dbReference type="InterPro" id="IPR029068">
    <property type="entry name" value="Glyas_Bleomycin-R_OHBP_Dase"/>
</dbReference>
<comment type="caution">
    <text evidence="2">The sequence shown here is derived from an EMBL/GenBank/DDBJ whole genome shotgun (WGS) entry which is preliminary data.</text>
</comment>
<evidence type="ECO:0000259" key="1">
    <source>
        <dbReference type="PROSITE" id="PS51819"/>
    </source>
</evidence>
<dbReference type="PANTHER" id="PTHR39434">
    <property type="match status" value="1"/>
</dbReference>
<evidence type="ECO:0000313" key="3">
    <source>
        <dbReference type="Proteomes" id="UP000280792"/>
    </source>
</evidence>
<sequence>MSITPFHIAVPVRNLAEARSFYGGLLGFSEGRSDTHWIDYNMYGHQFVVHLNESLGADGKVPLCHNEVDGHGVPVPHCGVVLTMLQWQTLADRLRSAGVKFVIEPYIRFAGQPGEQATMFFMDPSGNALEFKAFADIDRQLFAS</sequence>
<dbReference type="Gene3D" id="3.10.180.10">
    <property type="entry name" value="2,3-Dihydroxybiphenyl 1,2-Dioxygenase, domain 1"/>
    <property type="match status" value="1"/>
</dbReference>
<dbReference type="Proteomes" id="UP000280792">
    <property type="component" value="Unassembled WGS sequence"/>
</dbReference>
<dbReference type="PROSITE" id="PS51819">
    <property type="entry name" value="VOC"/>
    <property type="match status" value="1"/>
</dbReference>
<dbReference type="SUPFAM" id="SSF54593">
    <property type="entry name" value="Glyoxalase/Bleomycin resistance protein/Dihydroxybiphenyl dioxygenase"/>
    <property type="match status" value="1"/>
</dbReference>
<dbReference type="InterPro" id="IPR004360">
    <property type="entry name" value="Glyas_Fos-R_dOase_dom"/>
</dbReference>